<proteinExistence type="predicted"/>
<dbReference type="PROSITE" id="PS51482">
    <property type="entry name" value="DEGV"/>
    <property type="match status" value="1"/>
</dbReference>
<organism evidence="2 3">
    <name type="scientific">Ruthenibacterium intestinale</name>
    <dbReference type="NCBI Taxonomy" id="3133163"/>
    <lineage>
        <taxon>Bacteria</taxon>
        <taxon>Bacillati</taxon>
        <taxon>Bacillota</taxon>
        <taxon>Clostridia</taxon>
        <taxon>Eubacteriales</taxon>
        <taxon>Oscillospiraceae</taxon>
        <taxon>Ruthenibacterium</taxon>
    </lineage>
</organism>
<dbReference type="InterPro" id="IPR043168">
    <property type="entry name" value="DegV_C"/>
</dbReference>
<keyword evidence="3" id="KW-1185">Reference proteome</keyword>
<dbReference type="InterPro" id="IPR003797">
    <property type="entry name" value="DegV"/>
</dbReference>
<keyword evidence="1" id="KW-0446">Lipid-binding</keyword>
<comment type="caution">
    <text evidence="2">The sequence shown here is derived from an EMBL/GenBank/DDBJ whole genome shotgun (WGS) entry which is preliminary data.</text>
</comment>
<gene>
    <name evidence="2" type="ORF">WMO24_06330</name>
</gene>
<evidence type="ECO:0000256" key="1">
    <source>
        <dbReference type="ARBA" id="ARBA00023121"/>
    </source>
</evidence>
<dbReference type="Proteomes" id="UP001477672">
    <property type="component" value="Unassembled WGS sequence"/>
</dbReference>
<dbReference type="NCBIfam" id="TIGR00762">
    <property type="entry name" value="DegV"/>
    <property type="match status" value="1"/>
</dbReference>
<name>A0ABV1GDX5_9FIRM</name>
<dbReference type="Gene3D" id="3.40.50.10170">
    <property type="match status" value="1"/>
</dbReference>
<dbReference type="RefSeq" id="WP_349215480.1">
    <property type="nucleotide sequence ID" value="NZ_JBBMFA010000080.1"/>
</dbReference>
<sequence>MSTEKARFAHNPEKIALLTDSCADLSEKQRKGKPIFVVPLKIRCEDGEFSDGVDIFAQDIYRRQCAGEMPRTSLPDGGEVDAVLDQIAAQGYKKVLAVHLSGGLSGTYNLIRLHAQERTDLEVRVFDSQSGSLGIGSTLLQAWEDIQGGMSWQELADRRVPRLLENTIPFFSVDTLEYLQKGGRIGKITAVAGTMLNIKPIIGFSSDGQLSSVAKVRGRKAVQPKLVEMLQRHAGVHTRYNLAVANGGAPQEMAELAKKVKAAFPRPEHFWEGEIDATLSSYIGAGVLGACIQFLD</sequence>
<dbReference type="InterPro" id="IPR050270">
    <property type="entry name" value="DegV_domain_contain"/>
</dbReference>
<dbReference type="Gene3D" id="3.30.1180.10">
    <property type="match status" value="1"/>
</dbReference>
<dbReference type="SUPFAM" id="SSF82549">
    <property type="entry name" value="DAK1/DegV-like"/>
    <property type="match status" value="1"/>
</dbReference>
<reference evidence="2 3" key="1">
    <citation type="submission" date="2024-03" db="EMBL/GenBank/DDBJ databases">
        <title>Human intestinal bacterial collection.</title>
        <authorList>
            <person name="Pauvert C."/>
            <person name="Hitch T.C.A."/>
            <person name="Clavel T."/>
        </authorList>
    </citation>
    <scope>NUCLEOTIDE SEQUENCE [LARGE SCALE GENOMIC DNA]</scope>
    <source>
        <strain evidence="2 3">CLA-JM-H11</strain>
    </source>
</reference>
<evidence type="ECO:0000313" key="3">
    <source>
        <dbReference type="Proteomes" id="UP001477672"/>
    </source>
</evidence>
<accession>A0ABV1GDX5</accession>
<evidence type="ECO:0000313" key="2">
    <source>
        <dbReference type="EMBL" id="MEQ2520042.1"/>
    </source>
</evidence>
<dbReference type="PANTHER" id="PTHR33434">
    <property type="entry name" value="DEGV DOMAIN-CONTAINING PROTEIN DR_1986-RELATED"/>
    <property type="match status" value="1"/>
</dbReference>
<dbReference type="Pfam" id="PF02645">
    <property type="entry name" value="DegV"/>
    <property type="match status" value="1"/>
</dbReference>
<protein>
    <submittedName>
        <fullName evidence="2">DegV family protein</fullName>
    </submittedName>
</protein>
<dbReference type="PANTHER" id="PTHR33434:SF2">
    <property type="entry name" value="FATTY ACID-BINDING PROTEIN TM_1468"/>
    <property type="match status" value="1"/>
</dbReference>
<dbReference type="EMBL" id="JBBMFA010000080">
    <property type="protein sequence ID" value="MEQ2520042.1"/>
    <property type="molecule type" value="Genomic_DNA"/>
</dbReference>